<dbReference type="Gene3D" id="1.20.58.70">
    <property type="match status" value="1"/>
</dbReference>
<keyword evidence="9 12" id="KW-0472">Membrane</keyword>
<dbReference type="PROSITE" id="PS50192">
    <property type="entry name" value="T_SNARE"/>
    <property type="match status" value="1"/>
</dbReference>
<dbReference type="GO" id="GO:0006836">
    <property type="term" value="P:neurotransmitter transport"/>
    <property type="evidence" value="ECO:0007669"/>
    <property type="project" value="UniProtKB-KW"/>
</dbReference>
<gene>
    <name evidence="15" type="primary">LOC115890765</name>
</gene>
<dbReference type="InterPro" id="IPR045242">
    <property type="entry name" value="Syntaxin"/>
</dbReference>
<dbReference type="GO" id="GO:0005484">
    <property type="term" value="F:SNAP receptor activity"/>
    <property type="evidence" value="ECO:0007669"/>
    <property type="project" value="InterPro"/>
</dbReference>
<keyword evidence="4" id="KW-0813">Transport</keyword>
<feature type="domain" description="T-SNARE coiled-coil homology" evidence="13">
    <location>
        <begin position="197"/>
        <end position="259"/>
    </location>
</feature>
<evidence type="ECO:0000256" key="4">
    <source>
        <dbReference type="ARBA" id="ARBA00022448"/>
    </source>
</evidence>
<dbReference type="OrthoDB" id="10255013at2759"/>
<feature type="coiled-coil region" evidence="11">
    <location>
        <begin position="42"/>
        <end position="111"/>
    </location>
</feature>
<dbReference type="GO" id="GO:0031201">
    <property type="term" value="C:SNARE complex"/>
    <property type="evidence" value="ECO:0007669"/>
    <property type="project" value="TreeGrafter"/>
</dbReference>
<evidence type="ECO:0000313" key="14">
    <source>
        <dbReference type="Proteomes" id="UP000504635"/>
    </source>
</evidence>
<evidence type="ECO:0000256" key="8">
    <source>
        <dbReference type="ARBA" id="ARBA00023054"/>
    </source>
</evidence>
<dbReference type="GO" id="GO:0005886">
    <property type="term" value="C:plasma membrane"/>
    <property type="evidence" value="ECO:0007669"/>
    <property type="project" value="TreeGrafter"/>
</dbReference>
<dbReference type="Pfam" id="PF00804">
    <property type="entry name" value="Syntaxin"/>
    <property type="match status" value="1"/>
</dbReference>
<keyword evidence="5 12" id="KW-0812">Transmembrane</keyword>
<dbReference type="InterPro" id="IPR010989">
    <property type="entry name" value="SNARE"/>
</dbReference>
<evidence type="ECO:0000256" key="6">
    <source>
        <dbReference type="ARBA" id="ARBA00022775"/>
    </source>
</evidence>
<dbReference type="GeneID" id="115890765"/>
<evidence type="ECO:0000256" key="9">
    <source>
        <dbReference type="ARBA" id="ARBA00023136"/>
    </source>
</evidence>
<evidence type="ECO:0000256" key="3">
    <source>
        <dbReference type="ARBA" id="ARBA00009063"/>
    </source>
</evidence>
<dbReference type="SUPFAM" id="SSF47661">
    <property type="entry name" value="t-snare proteins"/>
    <property type="match status" value="1"/>
</dbReference>
<dbReference type="SMART" id="SM00397">
    <property type="entry name" value="t_SNARE"/>
    <property type="match status" value="1"/>
</dbReference>
<dbReference type="SMART" id="SM00503">
    <property type="entry name" value="SynN"/>
    <property type="match status" value="1"/>
</dbReference>
<dbReference type="Gene3D" id="1.20.5.110">
    <property type="match status" value="1"/>
</dbReference>
<evidence type="ECO:0000256" key="11">
    <source>
        <dbReference type="SAM" id="Coils"/>
    </source>
</evidence>
<evidence type="ECO:0000256" key="1">
    <source>
        <dbReference type="ARBA" id="ARBA00004184"/>
    </source>
</evidence>
<keyword evidence="14" id="KW-1185">Reference proteome</keyword>
<dbReference type="GO" id="GO:0012505">
    <property type="term" value="C:endomembrane system"/>
    <property type="evidence" value="ECO:0007669"/>
    <property type="project" value="UniProtKB-SubCell"/>
</dbReference>
<evidence type="ECO:0000256" key="7">
    <source>
        <dbReference type="ARBA" id="ARBA00022989"/>
    </source>
</evidence>
<sequence>MTKDRLAALVAAQSDDDDVGPDDVAVNVEGRDGFMDAFFGEVEEIREMIDKIQANVEEVKKKHSAILSAPQSDDKTKQELEDLMSDIKKTANKVRAKLKVIEQSIDQEETTNKNSADLRIRKIQQSTLSRKFVEVMTEYNRTQTDYRERCKARIMRQLEITGRTTTNEELEDMLEQGTSTVFTQGIIMETQQAKQTLADIEARHADIIKLENSIRELHDMFMDMAMLVENQGELVDRIEYHVETTKNHVSEGHVQLKAAESYQSKARKKKIFIIICLVVLLVILIIILSTTL</sequence>
<proteinExistence type="inferred from homology"/>
<comment type="subcellular location">
    <subcellularLocation>
        <location evidence="1">Endomembrane system</location>
        <topology evidence="1">Peripheral membrane protein</topology>
    </subcellularLocation>
    <subcellularLocation>
        <location evidence="2">Membrane</location>
        <topology evidence="2">Single-pass type IV membrane protein</topology>
    </subcellularLocation>
</comment>
<dbReference type="Proteomes" id="UP000504635">
    <property type="component" value="Unplaced"/>
</dbReference>
<keyword evidence="7 12" id="KW-1133">Transmembrane helix</keyword>
<feature type="transmembrane region" description="Helical" evidence="12">
    <location>
        <begin position="271"/>
        <end position="290"/>
    </location>
</feature>
<evidence type="ECO:0000313" key="15">
    <source>
        <dbReference type="RefSeq" id="XP_030766949.1"/>
    </source>
</evidence>
<dbReference type="CDD" id="cd00179">
    <property type="entry name" value="SynN"/>
    <property type="match status" value="1"/>
</dbReference>
<evidence type="ECO:0000256" key="12">
    <source>
        <dbReference type="SAM" id="Phobius"/>
    </source>
</evidence>
<comment type="similarity">
    <text evidence="3 10">Belongs to the syntaxin family.</text>
</comment>
<evidence type="ECO:0000256" key="5">
    <source>
        <dbReference type="ARBA" id="ARBA00022692"/>
    </source>
</evidence>
<dbReference type="FunFam" id="1.20.5.110:FF:000022">
    <property type="entry name" value="Syntaxin 19"/>
    <property type="match status" value="1"/>
</dbReference>
<dbReference type="Pfam" id="PF05739">
    <property type="entry name" value="SNARE"/>
    <property type="match status" value="1"/>
</dbReference>
<evidence type="ECO:0000256" key="10">
    <source>
        <dbReference type="RuleBase" id="RU003858"/>
    </source>
</evidence>
<keyword evidence="6" id="KW-0532">Neurotransmitter transport</keyword>
<dbReference type="GO" id="GO:0006906">
    <property type="term" value="P:vesicle fusion"/>
    <property type="evidence" value="ECO:0007669"/>
    <property type="project" value="TreeGrafter"/>
</dbReference>
<accession>A0A6J2YUI6</accession>
<dbReference type="AlphaFoldDB" id="A0A6J2YUI6"/>
<dbReference type="GO" id="GO:0000149">
    <property type="term" value="F:SNARE binding"/>
    <property type="evidence" value="ECO:0007669"/>
    <property type="project" value="TreeGrafter"/>
</dbReference>
<dbReference type="GO" id="GO:0006886">
    <property type="term" value="P:intracellular protein transport"/>
    <property type="evidence" value="ECO:0007669"/>
    <property type="project" value="InterPro"/>
</dbReference>
<keyword evidence="8 11" id="KW-0175">Coiled coil</keyword>
<dbReference type="InterPro" id="IPR000727">
    <property type="entry name" value="T_SNARE_dom"/>
</dbReference>
<dbReference type="InterPro" id="IPR006012">
    <property type="entry name" value="Syntaxin/epimorphin_CS"/>
</dbReference>
<evidence type="ECO:0000256" key="2">
    <source>
        <dbReference type="ARBA" id="ARBA00004211"/>
    </source>
</evidence>
<dbReference type="RefSeq" id="XP_030766949.1">
    <property type="nucleotide sequence ID" value="XM_030911089.1"/>
</dbReference>
<dbReference type="CDD" id="cd15848">
    <property type="entry name" value="SNARE_syntaxin1-like"/>
    <property type="match status" value="1"/>
</dbReference>
<dbReference type="PROSITE" id="PS00914">
    <property type="entry name" value="SYNTAXIN"/>
    <property type="match status" value="1"/>
</dbReference>
<dbReference type="GO" id="GO:0006887">
    <property type="term" value="P:exocytosis"/>
    <property type="evidence" value="ECO:0007669"/>
    <property type="project" value="TreeGrafter"/>
</dbReference>
<name>A0A6J2YUI6_SITOR</name>
<organism evidence="14 15">
    <name type="scientific">Sitophilus oryzae</name>
    <name type="common">Rice weevil</name>
    <name type="synonym">Curculio oryzae</name>
    <dbReference type="NCBI Taxonomy" id="7048"/>
    <lineage>
        <taxon>Eukaryota</taxon>
        <taxon>Metazoa</taxon>
        <taxon>Ecdysozoa</taxon>
        <taxon>Arthropoda</taxon>
        <taxon>Hexapoda</taxon>
        <taxon>Insecta</taxon>
        <taxon>Pterygota</taxon>
        <taxon>Neoptera</taxon>
        <taxon>Endopterygota</taxon>
        <taxon>Coleoptera</taxon>
        <taxon>Polyphaga</taxon>
        <taxon>Cucujiformia</taxon>
        <taxon>Curculionidae</taxon>
        <taxon>Dryophthorinae</taxon>
        <taxon>Sitophilus</taxon>
    </lineage>
</organism>
<evidence type="ECO:0000259" key="13">
    <source>
        <dbReference type="PROSITE" id="PS50192"/>
    </source>
</evidence>
<protein>
    <submittedName>
        <fullName evidence="15">Syntaxin-1A isoform X2</fullName>
    </submittedName>
</protein>
<dbReference type="GO" id="GO:0048278">
    <property type="term" value="P:vesicle docking"/>
    <property type="evidence" value="ECO:0007669"/>
    <property type="project" value="TreeGrafter"/>
</dbReference>
<dbReference type="PANTHER" id="PTHR19957">
    <property type="entry name" value="SYNTAXIN"/>
    <property type="match status" value="1"/>
</dbReference>
<dbReference type="FunFam" id="1.20.58.70:FF:000001">
    <property type="entry name" value="Syntaxin 3"/>
    <property type="match status" value="1"/>
</dbReference>
<dbReference type="CTD" id="42854"/>
<dbReference type="PANTHER" id="PTHR19957:SF424">
    <property type="entry name" value="SYNTAXIN-1A"/>
    <property type="match status" value="1"/>
</dbReference>
<dbReference type="InterPro" id="IPR006011">
    <property type="entry name" value="Syntaxin_N"/>
</dbReference>
<reference evidence="15" key="1">
    <citation type="submission" date="2025-08" db="UniProtKB">
        <authorList>
            <consortium name="RefSeq"/>
        </authorList>
    </citation>
    <scope>IDENTIFICATION</scope>
    <source>
        <tissue evidence="15">Gonads</tissue>
    </source>
</reference>